<evidence type="ECO:0000256" key="1">
    <source>
        <dbReference type="ARBA" id="ARBA00010617"/>
    </source>
</evidence>
<gene>
    <name evidence="2" type="ORF">WJX74_007562</name>
</gene>
<name>A0AAW1QJN7_9CHLO</name>
<evidence type="ECO:0008006" key="4">
    <source>
        <dbReference type="Google" id="ProtNLM"/>
    </source>
</evidence>
<dbReference type="EMBL" id="JALJOS010000036">
    <property type="protein sequence ID" value="KAK9821679.1"/>
    <property type="molecule type" value="Genomic_DNA"/>
</dbReference>
<dbReference type="GO" id="GO:0005506">
    <property type="term" value="F:iron ion binding"/>
    <property type="evidence" value="ECO:0007669"/>
    <property type="project" value="InterPro"/>
</dbReference>
<comment type="caution">
    <text evidence="2">The sequence shown here is derived from an EMBL/GenBank/DDBJ whole genome shotgun (WGS) entry which is preliminary data.</text>
</comment>
<reference evidence="2 3" key="1">
    <citation type="journal article" date="2024" name="Nat. Commun.">
        <title>Phylogenomics reveals the evolutionary origins of lichenization in chlorophyte algae.</title>
        <authorList>
            <person name="Puginier C."/>
            <person name="Libourel C."/>
            <person name="Otte J."/>
            <person name="Skaloud P."/>
            <person name="Haon M."/>
            <person name="Grisel S."/>
            <person name="Petersen M."/>
            <person name="Berrin J.G."/>
            <person name="Delaux P.M."/>
            <person name="Dal Grande F."/>
            <person name="Keller J."/>
        </authorList>
    </citation>
    <scope>NUCLEOTIDE SEQUENCE [LARGE SCALE GENOMIC DNA]</scope>
    <source>
        <strain evidence="2 3">SAG 2145</strain>
    </source>
</reference>
<dbReference type="GO" id="GO:0016705">
    <property type="term" value="F:oxidoreductase activity, acting on paired donors, with incorporation or reduction of molecular oxygen"/>
    <property type="evidence" value="ECO:0007669"/>
    <property type="project" value="InterPro"/>
</dbReference>
<dbReference type="Gene3D" id="1.10.630.10">
    <property type="entry name" value="Cytochrome P450"/>
    <property type="match status" value="1"/>
</dbReference>
<dbReference type="InterPro" id="IPR050121">
    <property type="entry name" value="Cytochrome_P450_monoxygenase"/>
</dbReference>
<dbReference type="InterPro" id="IPR001128">
    <property type="entry name" value="Cyt_P450"/>
</dbReference>
<sequence>MQPWHKLSAASRWAFVWHTNPWCLFQTRRMQSKFLSKGIFGTGDHASLFTSHTASPYYKSIWKGLAPAFNSSNLKQSFGRLSGLMQPVVSHIDSKGASGAVNVFALAGHVTVDAISLSLYGHDAGSTTMEGFTKTAVVPWIRHPTFIPAVRHIQQAVQRVHKENAEMVQHLRECQPPPASLGAHLLALTDPATRKHLSDGQLAAELATIFFAGYDTSTASIAWAPYPISIHPYIQELVAAELDALGLLRMASRPQP</sequence>
<keyword evidence="3" id="KW-1185">Reference proteome</keyword>
<accession>A0AAW1QJN7</accession>
<protein>
    <recommendedName>
        <fullName evidence="4">Cytochrome P450</fullName>
    </recommendedName>
</protein>
<dbReference type="GO" id="GO:0004497">
    <property type="term" value="F:monooxygenase activity"/>
    <property type="evidence" value="ECO:0007669"/>
    <property type="project" value="InterPro"/>
</dbReference>
<dbReference type="SUPFAM" id="SSF48264">
    <property type="entry name" value="Cytochrome P450"/>
    <property type="match status" value="1"/>
</dbReference>
<dbReference type="InterPro" id="IPR036396">
    <property type="entry name" value="Cyt_P450_sf"/>
</dbReference>
<dbReference type="GO" id="GO:0020037">
    <property type="term" value="F:heme binding"/>
    <property type="evidence" value="ECO:0007669"/>
    <property type="project" value="InterPro"/>
</dbReference>
<dbReference type="Proteomes" id="UP001438707">
    <property type="component" value="Unassembled WGS sequence"/>
</dbReference>
<proteinExistence type="inferred from homology"/>
<dbReference type="PANTHER" id="PTHR24305">
    <property type="entry name" value="CYTOCHROME P450"/>
    <property type="match status" value="1"/>
</dbReference>
<dbReference type="Pfam" id="PF00067">
    <property type="entry name" value="p450"/>
    <property type="match status" value="1"/>
</dbReference>
<evidence type="ECO:0000313" key="2">
    <source>
        <dbReference type="EMBL" id="KAK9821679.1"/>
    </source>
</evidence>
<dbReference type="PANTHER" id="PTHR24305:SF166">
    <property type="entry name" value="CYTOCHROME P450 12A4, MITOCHONDRIAL-RELATED"/>
    <property type="match status" value="1"/>
</dbReference>
<evidence type="ECO:0000313" key="3">
    <source>
        <dbReference type="Proteomes" id="UP001438707"/>
    </source>
</evidence>
<organism evidence="2 3">
    <name type="scientific">Apatococcus lobatus</name>
    <dbReference type="NCBI Taxonomy" id="904363"/>
    <lineage>
        <taxon>Eukaryota</taxon>
        <taxon>Viridiplantae</taxon>
        <taxon>Chlorophyta</taxon>
        <taxon>core chlorophytes</taxon>
        <taxon>Trebouxiophyceae</taxon>
        <taxon>Chlorellales</taxon>
        <taxon>Chlorellaceae</taxon>
        <taxon>Apatococcus</taxon>
    </lineage>
</organism>
<dbReference type="AlphaFoldDB" id="A0AAW1QJN7"/>
<comment type="similarity">
    <text evidence="1">Belongs to the cytochrome P450 family.</text>
</comment>